<proteinExistence type="predicted"/>
<evidence type="ECO:0000313" key="2">
    <source>
        <dbReference type="Proteomes" id="UP000790096"/>
    </source>
</evidence>
<protein>
    <submittedName>
        <fullName evidence="1">Uncharacterized protein</fullName>
    </submittedName>
</protein>
<comment type="caution">
    <text evidence="1">The sequence shown here is derived from an EMBL/GenBank/DDBJ whole genome shotgun (WGS) entry which is preliminary data.</text>
</comment>
<evidence type="ECO:0000313" key="1">
    <source>
        <dbReference type="EMBL" id="MBT0725117.1"/>
    </source>
</evidence>
<reference evidence="1 2" key="1">
    <citation type="submission" date="2020-04" db="EMBL/GenBank/DDBJ databases">
        <title>Genome sequencing of Rosenbergiella species.</title>
        <authorList>
            <person name="Alvarez-Perez S."/>
            <person name="Lievens B."/>
        </authorList>
    </citation>
    <scope>NUCLEOTIDE SEQUENCE [LARGE SCALE GENOMIC DNA]</scope>
    <source>
        <strain evidence="1 2">S61</strain>
    </source>
</reference>
<organism evidence="1 2">
    <name type="scientific">Rosenbergiella gaditana</name>
    <dbReference type="NCBI Taxonomy" id="2726987"/>
    <lineage>
        <taxon>Bacteria</taxon>
        <taxon>Pseudomonadati</taxon>
        <taxon>Pseudomonadota</taxon>
        <taxon>Gammaproteobacteria</taxon>
        <taxon>Enterobacterales</taxon>
        <taxon>Erwiniaceae</taxon>
        <taxon>Rosenbergiella</taxon>
    </lineage>
</organism>
<dbReference type="EMBL" id="JABBFR010000017">
    <property type="protein sequence ID" value="MBT0725117.1"/>
    <property type="molecule type" value="Genomic_DNA"/>
</dbReference>
<dbReference type="RefSeq" id="WP_214237772.1">
    <property type="nucleotide sequence ID" value="NZ_JABBFR010000017.1"/>
</dbReference>
<dbReference type="Proteomes" id="UP000790096">
    <property type="component" value="Unassembled WGS sequence"/>
</dbReference>
<accession>A0ABS5T0Y8</accession>
<name>A0ABS5T0Y8_9GAMM</name>
<gene>
    <name evidence="1" type="ORF">HH682_11965</name>
</gene>
<sequence>MAGVENTSVFGGHFVRLSGSAAIPNHIPSNLLGDNFQSIEPLPLAHRPAHSPQRRELYLRFIRQPAKQKSVP</sequence>
<keyword evidence="2" id="KW-1185">Reference proteome</keyword>